<dbReference type="AlphaFoldDB" id="A0A069DN14"/>
<evidence type="ECO:0000313" key="2">
    <source>
        <dbReference type="EMBL" id="JAC85031.1"/>
    </source>
</evidence>
<name>A0A069DN14_9CNID</name>
<evidence type="ECO:0000256" key="1">
    <source>
        <dbReference type="SAM" id="Phobius"/>
    </source>
</evidence>
<keyword evidence="1" id="KW-0472">Membrane</keyword>
<proteinExistence type="evidence at transcript level"/>
<accession>A0A069DN14</accession>
<dbReference type="EMBL" id="GBGP01000157">
    <property type="protein sequence ID" value="JAC85031.1"/>
    <property type="molecule type" value="mRNA"/>
</dbReference>
<keyword evidence="1" id="KW-1133">Transmembrane helix</keyword>
<reference evidence="2" key="1">
    <citation type="journal article" date="2014" name="PLoS Genet.">
        <title>Differential Responses to Wnt and PCP Disruption Predict Expression and Developmental Function of Conserved and Novel Genes in a Cnidarian.</title>
        <authorList>
            <person name="Lapebie P."/>
            <person name="Ruggiero A."/>
            <person name="Barreau C."/>
            <person name="Chevalier S."/>
            <person name="Chang P."/>
            <person name="Dru P."/>
            <person name="Houliston E."/>
            <person name="Momose T."/>
        </authorList>
    </citation>
    <scope>NUCLEOTIDE SEQUENCE</scope>
</reference>
<feature type="transmembrane region" description="Helical" evidence="1">
    <location>
        <begin position="28"/>
        <end position="54"/>
    </location>
</feature>
<keyword evidence="1" id="KW-0812">Transmembrane</keyword>
<organism evidence="2">
    <name type="scientific">Clytia hemisphaerica</name>
    <dbReference type="NCBI Taxonomy" id="252671"/>
    <lineage>
        <taxon>Eukaryota</taxon>
        <taxon>Metazoa</taxon>
        <taxon>Cnidaria</taxon>
        <taxon>Hydrozoa</taxon>
        <taxon>Hydroidolina</taxon>
        <taxon>Leptothecata</taxon>
        <taxon>Obeliida</taxon>
        <taxon>Clytiidae</taxon>
        <taxon>Clytia</taxon>
    </lineage>
</organism>
<sequence length="76" mass="8941">MFRWEGFLVFEVGIGNARILEGLCRRDYVVLQLVFFVLLLCYICFFVAFCFAVLTCLSSYTLFVEYFCSFSFIVKL</sequence>
<protein>
    <submittedName>
        <fullName evidence="2">Putative cnidarian restricted protein</fullName>
    </submittedName>
</protein>